<dbReference type="RefSeq" id="WP_139941754.1">
    <property type="nucleotide sequence ID" value="NZ_JBHSYP010000005.1"/>
</dbReference>
<dbReference type="Proteomes" id="UP000319148">
    <property type="component" value="Unassembled WGS sequence"/>
</dbReference>
<dbReference type="InterPro" id="IPR034694">
    <property type="entry name" value="HPF_long/plastid"/>
</dbReference>
<dbReference type="Pfam" id="PF16321">
    <property type="entry name" value="Ribosom_S30AE_C"/>
    <property type="match status" value="1"/>
</dbReference>
<dbReference type="InterPro" id="IPR036567">
    <property type="entry name" value="RHF-like"/>
</dbReference>
<gene>
    <name evidence="7" type="primary">raiA</name>
    <name evidence="4" type="synonym">hpf</name>
    <name evidence="7" type="ORF">FIV46_15065</name>
</gene>
<organism evidence="7 8">
    <name type="scientific">Emcibacter nanhaiensis</name>
    <dbReference type="NCBI Taxonomy" id="1505037"/>
    <lineage>
        <taxon>Bacteria</taxon>
        <taxon>Pseudomonadati</taxon>
        <taxon>Pseudomonadota</taxon>
        <taxon>Alphaproteobacteria</taxon>
        <taxon>Emcibacterales</taxon>
        <taxon>Emcibacteraceae</taxon>
        <taxon>Emcibacter</taxon>
    </lineage>
</organism>
<dbReference type="InterPro" id="IPR032528">
    <property type="entry name" value="Ribosom_S30AE_C"/>
</dbReference>
<keyword evidence="5" id="KW-0175">Coiled coil</keyword>
<dbReference type="Pfam" id="PF02482">
    <property type="entry name" value="Ribosomal_S30AE"/>
    <property type="match status" value="1"/>
</dbReference>
<feature type="domain" description="Sigma 54 modulation/S30EA ribosomal protein C-terminal" evidence="6">
    <location>
        <begin position="128"/>
        <end position="182"/>
    </location>
</feature>
<comment type="similarity">
    <text evidence="4">Belongs to the HPF/YfiA ribosome-associated protein family. Long HPF subfamily.</text>
</comment>
<dbReference type="Gene3D" id="3.30.160.100">
    <property type="entry name" value="Ribosome hibernation promotion factor-like"/>
    <property type="match status" value="1"/>
</dbReference>
<name>A0A501PAN3_9PROT</name>
<dbReference type="NCBIfam" id="TIGR00741">
    <property type="entry name" value="yfiA"/>
    <property type="match status" value="1"/>
</dbReference>
<dbReference type="GO" id="GO:0043024">
    <property type="term" value="F:ribosomal small subunit binding"/>
    <property type="evidence" value="ECO:0007669"/>
    <property type="project" value="TreeGrafter"/>
</dbReference>
<dbReference type="CDD" id="cd00552">
    <property type="entry name" value="RaiA"/>
    <property type="match status" value="1"/>
</dbReference>
<evidence type="ECO:0000256" key="1">
    <source>
        <dbReference type="ARBA" id="ARBA00022845"/>
    </source>
</evidence>
<keyword evidence="1 4" id="KW-0810">Translation regulation</keyword>
<dbReference type="GO" id="GO:0045900">
    <property type="term" value="P:negative regulation of translational elongation"/>
    <property type="evidence" value="ECO:0007669"/>
    <property type="project" value="TreeGrafter"/>
</dbReference>
<dbReference type="OrthoDB" id="9794975at2"/>
<evidence type="ECO:0000256" key="5">
    <source>
        <dbReference type="SAM" id="Coils"/>
    </source>
</evidence>
<comment type="subcellular location">
    <subcellularLocation>
        <location evidence="4">Cytoplasm</location>
    </subcellularLocation>
</comment>
<dbReference type="Gene3D" id="3.30.505.50">
    <property type="entry name" value="Sigma 54 modulation/S30EA ribosomal protein, C-terminal domain"/>
    <property type="match status" value="1"/>
</dbReference>
<dbReference type="InterPro" id="IPR003489">
    <property type="entry name" value="RHF/RaiA"/>
</dbReference>
<evidence type="ECO:0000313" key="7">
    <source>
        <dbReference type="EMBL" id="TPD57439.1"/>
    </source>
</evidence>
<evidence type="ECO:0000313" key="8">
    <source>
        <dbReference type="Proteomes" id="UP000319148"/>
    </source>
</evidence>
<proteinExistence type="inferred from homology"/>
<sequence length="189" mass="21333">MRIVVTGKQIDIGDSLRSHVENSLDGSVNKYFDHPIEGSVTFSKDAHLFRADCQVHLGHGVDLQTHGEETDIYAAFDSAADRMEKRLRRYKRRLSNHHNQRVNGQSVIPAQYNVLAAEEEGEEELEDAQPAIVAETETYIPEVSVSEAVMRLDLGNLQTLMFRNSGHGRMNVVYRRADGNIGWIDPKED</sequence>
<evidence type="ECO:0000256" key="2">
    <source>
        <dbReference type="ARBA" id="ARBA00038695"/>
    </source>
</evidence>
<keyword evidence="8" id="KW-1185">Reference proteome</keyword>
<reference evidence="8" key="1">
    <citation type="submission" date="2019-06" db="EMBL/GenBank/DDBJ databases">
        <title>The complete genome of Emcibacter congregatus ZYLT.</title>
        <authorList>
            <person name="Zhao Z."/>
        </authorList>
    </citation>
    <scope>NUCLEOTIDE SEQUENCE [LARGE SCALE GENOMIC DNA]</scope>
    <source>
        <strain evidence="8">MCCC 1A06723</strain>
    </source>
</reference>
<dbReference type="AlphaFoldDB" id="A0A501PAN3"/>
<comment type="caution">
    <text evidence="7">The sequence shown here is derived from an EMBL/GenBank/DDBJ whole genome shotgun (WGS) entry which is preliminary data.</text>
</comment>
<evidence type="ECO:0000256" key="4">
    <source>
        <dbReference type="HAMAP-Rule" id="MF_00839"/>
    </source>
</evidence>
<dbReference type="EMBL" id="VFIY01000018">
    <property type="protein sequence ID" value="TPD57439.1"/>
    <property type="molecule type" value="Genomic_DNA"/>
</dbReference>
<dbReference type="GO" id="GO:0022627">
    <property type="term" value="C:cytosolic small ribosomal subunit"/>
    <property type="evidence" value="ECO:0007669"/>
    <property type="project" value="TreeGrafter"/>
</dbReference>
<accession>A0A501PAN3</accession>
<dbReference type="SUPFAM" id="SSF69754">
    <property type="entry name" value="Ribosome binding protein Y (YfiA homologue)"/>
    <property type="match status" value="1"/>
</dbReference>
<protein>
    <recommendedName>
        <fullName evidence="3 4">Ribosome hibernation promoting factor</fullName>
        <shortName evidence="4">HPF</shortName>
    </recommendedName>
</protein>
<feature type="coiled-coil region" evidence="5">
    <location>
        <begin position="73"/>
        <end position="100"/>
    </location>
</feature>
<evidence type="ECO:0000256" key="3">
    <source>
        <dbReference type="ARBA" id="ARBA00041148"/>
    </source>
</evidence>
<evidence type="ECO:0000259" key="6">
    <source>
        <dbReference type="Pfam" id="PF16321"/>
    </source>
</evidence>
<dbReference type="InterPro" id="IPR050574">
    <property type="entry name" value="HPF/YfiA_ribosome-assoc"/>
</dbReference>
<dbReference type="HAMAP" id="MF_00839">
    <property type="entry name" value="HPF"/>
    <property type="match status" value="1"/>
</dbReference>
<comment type="subunit">
    <text evidence="2">Associates exclusively with 100S ribosomes, which are dimers of 70S ribosomes.</text>
</comment>
<keyword evidence="4" id="KW-0963">Cytoplasm</keyword>
<comment type="subunit">
    <text evidence="4">Interacts with 100S ribosomes.</text>
</comment>
<dbReference type="PANTHER" id="PTHR33231:SF1">
    <property type="entry name" value="30S RIBOSOMAL PROTEIN"/>
    <property type="match status" value="1"/>
</dbReference>
<dbReference type="InterPro" id="IPR038416">
    <property type="entry name" value="Ribosom_S30AE_C_sf"/>
</dbReference>
<comment type="function">
    <text evidence="4">Required for dimerization of active 70S ribosomes into 100S ribosomes in stationary phase; 100S ribosomes are translationally inactive and sometimes present during exponential growth.</text>
</comment>
<dbReference type="PANTHER" id="PTHR33231">
    <property type="entry name" value="30S RIBOSOMAL PROTEIN"/>
    <property type="match status" value="1"/>
</dbReference>